<keyword evidence="4" id="KW-1185">Reference proteome</keyword>
<dbReference type="KEGG" id="deo:CAY53_05550"/>
<dbReference type="Proteomes" id="UP000239867">
    <property type="component" value="Chromosome"/>
</dbReference>
<sequence length="324" mass="36438">MKKKNCVAMLAAGLSLSVPVWANEAALPGESETSIQIEQEMLVVKAHMGVGYLNGDSSELVYGENGRKLSELNWELDDVPMLNVGGSISPRSWLTISADFWTRLNRGSGTMDDYDFLAINYDGYTHWSHHDNTDLTQGFMFDLNAAFTFYTFEETSFSALVGYKYDTWEWEARGGNYFYSDYVLFDTVGSFSPDEKVITYKQWFHVPYIGVGFHSTVGPVFFMGRVIASPLVFAGDEDIHHLRNLRFEEDFDVSSMYGLDLGLGYNITPSLAVSAMFRYQKYEEAKGDTTVTDLTTGEKRYFSGDVAGTDHSSSTVSLGLQYRF</sequence>
<dbReference type="GO" id="GO:0004190">
    <property type="term" value="F:aspartic-type endopeptidase activity"/>
    <property type="evidence" value="ECO:0007669"/>
    <property type="project" value="InterPro"/>
</dbReference>
<dbReference type="InterPro" id="IPR020080">
    <property type="entry name" value="OM_adhesin/peptidase_omptin"/>
</dbReference>
<evidence type="ECO:0000256" key="2">
    <source>
        <dbReference type="SAM" id="SignalP"/>
    </source>
</evidence>
<dbReference type="GO" id="GO:0009279">
    <property type="term" value="C:cell outer membrane"/>
    <property type="evidence" value="ECO:0007669"/>
    <property type="project" value="InterPro"/>
</dbReference>
<dbReference type="Pfam" id="PF01278">
    <property type="entry name" value="Omptin"/>
    <property type="match status" value="1"/>
</dbReference>
<dbReference type="RefSeq" id="WP_104936288.1">
    <property type="nucleotide sequence ID" value="NZ_CP021255.1"/>
</dbReference>
<dbReference type="PRINTS" id="PR00482">
    <property type="entry name" value="OMPTIN"/>
</dbReference>
<feature type="active site" evidence="1">
    <location>
        <position position="240"/>
    </location>
</feature>
<dbReference type="SUPFAM" id="SSF69917">
    <property type="entry name" value="OMPT-like"/>
    <property type="match status" value="1"/>
</dbReference>
<organism evidence="3 4">
    <name type="scientific">Desulfobulbus oralis</name>
    <dbReference type="NCBI Taxonomy" id="1986146"/>
    <lineage>
        <taxon>Bacteria</taxon>
        <taxon>Pseudomonadati</taxon>
        <taxon>Thermodesulfobacteriota</taxon>
        <taxon>Desulfobulbia</taxon>
        <taxon>Desulfobulbales</taxon>
        <taxon>Desulfobulbaceae</taxon>
        <taxon>Desulfobulbus</taxon>
    </lineage>
</organism>
<feature type="active site" evidence="1">
    <location>
        <position position="238"/>
    </location>
</feature>
<keyword evidence="2" id="KW-0732">Signal</keyword>
<dbReference type="EMBL" id="CP021255">
    <property type="protein sequence ID" value="AVD71009.1"/>
    <property type="molecule type" value="Genomic_DNA"/>
</dbReference>
<proteinExistence type="predicted"/>
<dbReference type="InterPro" id="IPR000036">
    <property type="entry name" value="Peptidase_A26_omptin"/>
</dbReference>
<evidence type="ECO:0008006" key="5">
    <source>
        <dbReference type="Google" id="ProtNLM"/>
    </source>
</evidence>
<dbReference type="InterPro" id="IPR053724">
    <property type="entry name" value="OMP_A26_sf"/>
</dbReference>
<reference evidence="3 4" key="1">
    <citation type="journal article" date="2018" name="MBio">
        <title>Insights into the evolution of host association through the isolation and characterization of a novel human periodontal pathobiont, Desulfobulbus oralis.</title>
        <authorList>
            <person name="Cross K.L."/>
            <person name="Chirania P."/>
            <person name="Xiong W."/>
            <person name="Beall C.J."/>
            <person name="Elkins J.G."/>
            <person name="Giannone R.J."/>
            <person name="Griffen A.L."/>
            <person name="Guss A.M."/>
            <person name="Hettich R.L."/>
            <person name="Joshi S.S."/>
            <person name="Mokrzan E.M."/>
            <person name="Martin R.K."/>
            <person name="Zhulin I.B."/>
            <person name="Leys E.J."/>
            <person name="Podar M."/>
        </authorList>
    </citation>
    <scope>NUCLEOTIDE SEQUENCE [LARGE SCALE GENOMIC DNA]</scope>
    <source>
        <strain evidence="3 4">ORNL</strain>
    </source>
</reference>
<feature type="active site" evidence="1">
    <location>
        <position position="113"/>
    </location>
</feature>
<gene>
    <name evidence="3" type="ORF">CAY53_05550</name>
</gene>
<feature type="active site" evidence="1">
    <location>
        <position position="115"/>
    </location>
</feature>
<evidence type="ECO:0000313" key="3">
    <source>
        <dbReference type="EMBL" id="AVD71009.1"/>
    </source>
</evidence>
<evidence type="ECO:0000256" key="1">
    <source>
        <dbReference type="PIRSR" id="PIRSR001522-1"/>
    </source>
</evidence>
<feature type="chain" id="PRO_5014927851" description="Omptin family outer membrane protease" evidence="2">
    <location>
        <begin position="23"/>
        <end position="324"/>
    </location>
</feature>
<accession>A0A2L1GMV0</accession>
<evidence type="ECO:0000313" key="4">
    <source>
        <dbReference type="Proteomes" id="UP000239867"/>
    </source>
</evidence>
<dbReference type="OrthoDB" id="5464981at2"/>
<dbReference type="AlphaFoldDB" id="A0A2L1GMV0"/>
<dbReference type="PIRSF" id="PIRSF001522">
    <property type="entry name" value="Peptidase_A26"/>
    <property type="match status" value="1"/>
</dbReference>
<protein>
    <recommendedName>
        <fullName evidence="5">Omptin family outer membrane protease</fullName>
    </recommendedName>
</protein>
<name>A0A2L1GMV0_9BACT</name>
<feature type="signal peptide" evidence="2">
    <location>
        <begin position="1"/>
        <end position="22"/>
    </location>
</feature>
<dbReference type="Gene3D" id="2.40.128.90">
    <property type="entry name" value="OMPT-like"/>
    <property type="match status" value="1"/>
</dbReference>
<dbReference type="GO" id="GO:0006508">
    <property type="term" value="P:proteolysis"/>
    <property type="evidence" value="ECO:0007669"/>
    <property type="project" value="InterPro"/>
</dbReference>